<dbReference type="Pfam" id="PF00155">
    <property type="entry name" value="Aminotran_1_2"/>
    <property type="match status" value="1"/>
</dbReference>
<keyword evidence="3" id="KW-0808">Transferase</keyword>
<keyword evidence="2 7" id="KW-0032">Aminotransferase</keyword>
<dbReference type="PANTHER" id="PTHR43144">
    <property type="entry name" value="AMINOTRANSFERASE"/>
    <property type="match status" value="1"/>
</dbReference>
<evidence type="ECO:0000259" key="6">
    <source>
        <dbReference type="Pfam" id="PF00155"/>
    </source>
</evidence>
<dbReference type="SUPFAM" id="SSF53383">
    <property type="entry name" value="PLP-dependent transferases"/>
    <property type="match status" value="1"/>
</dbReference>
<dbReference type="Gene3D" id="1.10.560.10">
    <property type="entry name" value="GroEL-like equatorial domain"/>
    <property type="match status" value="1"/>
</dbReference>
<accession>A0A2G2YQV5</accession>
<dbReference type="Proteomes" id="UP000222542">
    <property type="component" value="Unassembled WGS sequence"/>
</dbReference>
<evidence type="ECO:0000313" key="7">
    <source>
        <dbReference type="EMBL" id="PHT72123.1"/>
    </source>
</evidence>
<dbReference type="InterPro" id="IPR015424">
    <property type="entry name" value="PyrdxlP-dep_Trfase"/>
</dbReference>
<evidence type="ECO:0000256" key="3">
    <source>
        <dbReference type="ARBA" id="ARBA00022679"/>
    </source>
</evidence>
<evidence type="ECO:0000313" key="8">
    <source>
        <dbReference type="Proteomes" id="UP000222542"/>
    </source>
</evidence>
<name>A0A2G2YQV5_CAPAN</name>
<protein>
    <submittedName>
        <fullName evidence="7">LL-diaminopimelate aminotransferase, chloroplastic</fullName>
    </submittedName>
</protein>
<dbReference type="GO" id="GO:0008483">
    <property type="term" value="F:transaminase activity"/>
    <property type="evidence" value="ECO:0007669"/>
    <property type="project" value="UniProtKB-KW"/>
</dbReference>
<dbReference type="InterPro" id="IPR015422">
    <property type="entry name" value="PyrdxlP-dep_Trfase_small"/>
</dbReference>
<sequence length="803" mass="89804">MFVKVLNPNAELLNKSAALHMNINAAKGLQDVLKTNFGPKGTIKMNQNVSMPGKNSGIVRCVATPPTEKTSYKTQVSRDENLAKLQAGYLFPEIGRRRSAHMLKHPDAKIISLGIGDTTEPIPEFITSAMAQRAHELSTLKGYSVYGAEQGEKVTLIVRLSSFYTNFFLHFLVFFPQIHCDVLYQAVHAIRVETSSYCNKAYVDSSVIICQTGQFQKDVEKYGNIAYMRCTPENDFFPDLSSVPRTDIIFFCSPNNPTGAAASREQLTKLVQFAKDNGSIIVYDSAYAMYTCDDSPKSIFEIPGAKESGADEKNMERQDKSGRKRKKNCSAKTNVRKRSISTSKGMRWSKEKFLQKESTKAERMRLKEEMHRDEKVARFETDNVMDCLKNISERINRGKAPDYKEPSLSIPGTPGIVQHEILNNRRHVLTKIFLRLGSLAVHLDMPQCFSDEMYSADLNIPGKPEDDKLGEMPERNEFSWSTMISRYSQSVVVRVDGGIGSCPRRLGLGAVVGGGKDGRAGVSVGSKSSSKASSKRSGRGRREAREDRLRVGSWNIGTLQGKSVELVKILKKRRISIASRNGVGILVDKELRGQVVEVKRVSDRLMTIQLVIGGFTLIVCSVYAPQVGLEEEVNARFWEALDEVVRSVPSSENIIITGDFNGQIGVILGGYEDMHGGFGFGVRIKKVEIKKGVYVKLIESKDGEKKRVNWEVYKVARKEAKLAGMVTKTATFESLYAGLEKKSEEKRMYRLAKAYKRKGCDLDQVKYIKGEDGSVLVEGVHIKKRQQEYFYRLLNEEGGRGIE</sequence>
<reference evidence="7 8" key="2">
    <citation type="journal article" date="2017" name="Genome Biol.">
        <title>New reference genome sequences of hot pepper reveal the massive evolution of plant disease-resistance genes by retroduplication.</title>
        <authorList>
            <person name="Kim S."/>
            <person name="Park J."/>
            <person name="Yeom S.I."/>
            <person name="Kim Y.M."/>
            <person name="Seo E."/>
            <person name="Kim K.T."/>
            <person name="Kim M.S."/>
            <person name="Lee J.M."/>
            <person name="Cheong K."/>
            <person name="Shin H.S."/>
            <person name="Kim S.B."/>
            <person name="Han K."/>
            <person name="Lee J."/>
            <person name="Park M."/>
            <person name="Lee H.A."/>
            <person name="Lee H.Y."/>
            <person name="Lee Y."/>
            <person name="Oh S."/>
            <person name="Lee J.H."/>
            <person name="Choi E."/>
            <person name="Choi E."/>
            <person name="Lee S.E."/>
            <person name="Jeon J."/>
            <person name="Kim H."/>
            <person name="Choi G."/>
            <person name="Song H."/>
            <person name="Lee J."/>
            <person name="Lee S.C."/>
            <person name="Kwon J.K."/>
            <person name="Lee H.Y."/>
            <person name="Koo N."/>
            <person name="Hong Y."/>
            <person name="Kim R.W."/>
            <person name="Kang W.H."/>
            <person name="Huh J.H."/>
            <person name="Kang B.C."/>
            <person name="Yang T.J."/>
            <person name="Lee Y.H."/>
            <person name="Bennetzen J.L."/>
            <person name="Choi D."/>
        </authorList>
    </citation>
    <scope>NUCLEOTIDE SEQUENCE [LARGE SCALE GENOMIC DNA]</scope>
    <source>
        <strain evidence="8">cv. CM334</strain>
    </source>
</reference>
<evidence type="ECO:0000256" key="2">
    <source>
        <dbReference type="ARBA" id="ARBA00022576"/>
    </source>
</evidence>
<keyword evidence="4" id="KW-0663">Pyridoxal phosphate</keyword>
<dbReference type="Gramene" id="PHT72123">
    <property type="protein sequence ID" value="PHT72123"/>
    <property type="gene ID" value="T459_22908"/>
</dbReference>
<dbReference type="InterPro" id="IPR015421">
    <property type="entry name" value="PyrdxlP-dep_Trfase_major"/>
</dbReference>
<dbReference type="Gene3D" id="3.60.10.10">
    <property type="entry name" value="Endonuclease/exonuclease/phosphatase"/>
    <property type="match status" value="1"/>
</dbReference>
<feature type="compositionally biased region" description="Basic and acidic residues" evidence="5">
    <location>
        <begin position="308"/>
        <end position="321"/>
    </location>
</feature>
<proteinExistence type="predicted"/>
<dbReference type="InterPro" id="IPR004839">
    <property type="entry name" value="Aminotransferase_I/II_large"/>
</dbReference>
<dbReference type="InterPro" id="IPR019942">
    <property type="entry name" value="DapL/ALD1"/>
</dbReference>
<comment type="cofactor">
    <cofactor evidence="1">
        <name>pyridoxal 5'-phosphate</name>
        <dbReference type="ChEBI" id="CHEBI:597326"/>
    </cofactor>
</comment>
<dbReference type="SUPFAM" id="SSF56219">
    <property type="entry name" value="DNase I-like"/>
    <property type="match status" value="1"/>
</dbReference>
<gene>
    <name evidence="7" type="ORF">T459_22908</name>
</gene>
<dbReference type="InterPro" id="IPR036691">
    <property type="entry name" value="Endo/exonu/phosph_ase_sf"/>
</dbReference>
<dbReference type="EMBL" id="AYRZ02000009">
    <property type="protein sequence ID" value="PHT72123.1"/>
    <property type="molecule type" value="Genomic_DNA"/>
</dbReference>
<evidence type="ECO:0000256" key="5">
    <source>
        <dbReference type="SAM" id="MobiDB-lite"/>
    </source>
</evidence>
<feature type="region of interest" description="Disordered" evidence="5">
    <location>
        <begin position="519"/>
        <end position="546"/>
    </location>
</feature>
<organism evidence="7 8">
    <name type="scientific">Capsicum annuum</name>
    <name type="common">Capsicum pepper</name>
    <dbReference type="NCBI Taxonomy" id="4072"/>
    <lineage>
        <taxon>Eukaryota</taxon>
        <taxon>Viridiplantae</taxon>
        <taxon>Streptophyta</taxon>
        <taxon>Embryophyta</taxon>
        <taxon>Tracheophyta</taxon>
        <taxon>Spermatophyta</taxon>
        <taxon>Magnoliopsida</taxon>
        <taxon>eudicotyledons</taxon>
        <taxon>Gunneridae</taxon>
        <taxon>Pentapetalae</taxon>
        <taxon>asterids</taxon>
        <taxon>lamiids</taxon>
        <taxon>Solanales</taxon>
        <taxon>Solanaceae</taxon>
        <taxon>Solanoideae</taxon>
        <taxon>Capsiceae</taxon>
        <taxon>Capsicum</taxon>
    </lineage>
</organism>
<dbReference type="Gene3D" id="3.40.640.10">
    <property type="entry name" value="Type I PLP-dependent aspartate aminotransferase-like (Major domain)"/>
    <property type="match status" value="2"/>
</dbReference>
<comment type="caution">
    <text evidence="7">The sequence shown here is derived from an EMBL/GenBank/DDBJ whole genome shotgun (WGS) entry which is preliminary data.</text>
</comment>
<feature type="compositionally biased region" description="Basic residues" evidence="5">
    <location>
        <begin position="322"/>
        <end position="339"/>
    </location>
</feature>
<feature type="region of interest" description="Disordered" evidence="5">
    <location>
        <begin position="302"/>
        <end position="342"/>
    </location>
</feature>
<feature type="domain" description="Aminotransferase class I/classII large" evidence="6">
    <location>
        <begin position="226"/>
        <end position="293"/>
    </location>
</feature>
<dbReference type="InterPro" id="IPR027413">
    <property type="entry name" value="GROEL-like_equatorial_sf"/>
</dbReference>
<keyword evidence="8" id="KW-1185">Reference proteome</keyword>
<feature type="compositionally biased region" description="Low complexity" evidence="5">
    <location>
        <begin position="520"/>
        <end position="532"/>
    </location>
</feature>
<evidence type="ECO:0000256" key="4">
    <source>
        <dbReference type="ARBA" id="ARBA00022898"/>
    </source>
</evidence>
<dbReference type="SUPFAM" id="SSF48592">
    <property type="entry name" value="GroEL equatorial domain-like"/>
    <property type="match status" value="1"/>
</dbReference>
<dbReference type="Gene3D" id="3.90.1150.10">
    <property type="entry name" value="Aspartate Aminotransferase, domain 1"/>
    <property type="match status" value="1"/>
</dbReference>
<dbReference type="STRING" id="4072.A0A2G2YQV5"/>
<reference evidence="7 8" key="1">
    <citation type="journal article" date="2014" name="Nat. Genet.">
        <title>Genome sequence of the hot pepper provides insights into the evolution of pungency in Capsicum species.</title>
        <authorList>
            <person name="Kim S."/>
            <person name="Park M."/>
            <person name="Yeom S.I."/>
            <person name="Kim Y.M."/>
            <person name="Lee J.M."/>
            <person name="Lee H.A."/>
            <person name="Seo E."/>
            <person name="Choi J."/>
            <person name="Cheong K."/>
            <person name="Kim K.T."/>
            <person name="Jung K."/>
            <person name="Lee G.W."/>
            <person name="Oh S.K."/>
            <person name="Bae C."/>
            <person name="Kim S.B."/>
            <person name="Lee H.Y."/>
            <person name="Kim S.Y."/>
            <person name="Kim M.S."/>
            <person name="Kang B.C."/>
            <person name="Jo Y.D."/>
            <person name="Yang H.B."/>
            <person name="Jeong H.J."/>
            <person name="Kang W.H."/>
            <person name="Kwon J.K."/>
            <person name="Shin C."/>
            <person name="Lim J.Y."/>
            <person name="Park J.H."/>
            <person name="Huh J.H."/>
            <person name="Kim J.S."/>
            <person name="Kim B.D."/>
            <person name="Cohen O."/>
            <person name="Paran I."/>
            <person name="Suh M.C."/>
            <person name="Lee S.B."/>
            <person name="Kim Y.K."/>
            <person name="Shin Y."/>
            <person name="Noh S.J."/>
            <person name="Park J."/>
            <person name="Seo Y.S."/>
            <person name="Kwon S.Y."/>
            <person name="Kim H.A."/>
            <person name="Park J.M."/>
            <person name="Kim H.J."/>
            <person name="Choi S.B."/>
            <person name="Bosland P.W."/>
            <person name="Reeves G."/>
            <person name="Jo S.H."/>
            <person name="Lee B.W."/>
            <person name="Cho H.T."/>
            <person name="Choi H.S."/>
            <person name="Lee M.S."/>
            <person name="Yu Y."/>
            <person name="Do Choi Y."/>
            <person name="Park B.S."/>
            <person name="van Deynze A."/>
            <person name="Ashrafi H."/>
            <person name="Hill T."/>
            <person name="Kim W.T."/>
            <person name="Pai H.S."/>
            <person name="Ahn H.K."/>
            <person name="Yeam I."/>
            <person name="Giovannoni J.J."/>
            <person name="Rose J.K."/>
            <person name="Sorensen I."/>
            <person name="Lee S.J."/>
            <person name="Kim R.W."/>
            <person name="Choi I.Y."/>
            <person name="Choi B.S."/>
            <person name="Lim J.S."/>
            <person name="Lee Y.H."/>
            <person name="Choi D."/>
        </authorList>
    </citation>
    <scope>NUCLEOTIDE SEQUENCE [LARGE SCALE GENOMIC DNA]</scope>
    <source>
        <strain evidence="8">cv. CM334</strain>
    </source>
</reference>
<dbReference type="AlphaFoldDB" id="A0A2G2YQV5"/>
<evidence type="ECO:0000256" key="1">
    <source>
        <dbReference type="ARBA" id="ARBA00001933"/>
    </source>
</evidence>
<dbReference type="GO" id="GO:0030170">
    <property type="term" value="F:pyridoxal phosphate binding"/>
    <property type="evidence" value="ECO:0007669"/>
    <property type="project" value="InterPro"/>
</dbReference>